<accession>A0A941F033</accession>
<sequence>MGFEGSVLAMINTLKNNKKLLARRKTFKDRRKEFSYKKGNPLKFKELPEKELNELKVRIKAKLKKERRIKTTVIIVLMMLLVYLSITMFNIINNRTIEKQTRELEQQRIYFEWQEKENAKRKEARIVYYLNKGYGNLSQGNYQDAKYFFYKAKQQDKSDYRVMIGYAKAYVYDCVFNDRECEYIDEILTNLKSKIGTSAEVLELIELYTEKQTLPNNLQ</sequence>
<evidence type="ECO:0000256" key="1">
    <source>
        <dbReference type="SAM" id="Phobius"/>
    </source>
</evidence>
<keyword evidence="1" id="KW-0472">Membrane</keyword>
<proteinExistence type="predicted"/>
<gene>
    <name evidence="2" type="ORF">KDU71_00040</name>
</gene>
<comment type="caution">
    <text evidence="2">The sequence shown here is derived from an EMBL/GenBank/DDBJ whole genome shotgun (WGS) entry which is preliminary data.</text>
</comment>
<name>A0A941F033_9BACT</name>
<dbReference type="RefSeq" id="WP_212187843.1">
    <property type="nucleotide sequence ID" value="NZ_JAGTAR010000001.1"/>
</dbReference>
<dbReference type="EMBL" id="JAGTAR010000001">
    <property type="protein sequence ID" value="MBR8533933.1"/>
    <property type="molecule type" value="Genomic_DNA"/>
</dbReference>
<reference evidence="2" key="1">
    <citation type="journal article" date="2018" name="Int. J. Syst. Evol. Microbiol.">
        <title>Carboxylicivirga sediminis sp. nov., isolated from coastal sediment.</title>
        <authorList>
            <person name="Wang F.Q."/>
            <person name="Ren L.H."/>
            <person name="Zou R.J."/>
            <person name="Sun Y.Z."/>
            <person name="Liu X.J."/>
            <person name="Jiang F."/>
            <person name="Liu L.J."/>
        </authorList>
    </citation>
    <scope>NUCLEOTIDE SEQUENCE</scope>
    <source>
        <strain evidence="2">JR1</strain>
    </source>
</reference>
<keyword evidence="3" id="KW-1185">Reference proteome</keyword>
<evidence type="ECO:0008006" key="4">
    <source>
        <dbReference type="Google" id="ProtNLM"/>
    </source>
</evidence>
<evidence type="ECO:0000313" key="2">
    <source>
        <dbReference type="EMBL" id="MBR8533933.1"/>
    </source>
</evidence>
<protein>
    <recommendedName>
        <fullName evidence="4">Tetratricopeptide repeat protein</fullName>
    </recommendedName>
</protein>
<keyword evidence="1" id="KW-0812">Transmembrane</keyword>
<dbReference type="Proteomes" id="UP000679220">
    <property type="component" value="Unassembled WGS sequence"/>
</dbReference>
<organism evidence="2 3">
    <name type="scientific">Carboxylicivirga sediminis</name>
    <dbReference type="NCBI Taxonomy" id="2006564"/>
    <lineage>
        <taxon>Bacteria</taxon>
        <taxon>Pseudomonadati</taxon>
        <taxon>Bacteroidota</taxon>
        <taxon>Bacteroidia</taxon>
        <taxon>Marinilabiliales</taxon>
        <taxon>Marinilabiliaceae</taxon>
        <taxon>Carboxylicivirga</taxon>
    </lineage>
</organism>
<dbReference type="AlphaFoldDB" id="A0A941F033"/>
<keyword evidence="1" id="KW-1133">Transmembrane helix</keyword>
<reference evidence="2" key="2">
    <citation type="submission" date="2021-04" db="EMBL/GenBank/DDBJ databases">
        <authorList>
            <person name="Zhang T."/>
            <person name="Zhang Y."/>
            <person name="Lu D."/>
            <person name="Zuo D."/>
            <person name="Du Z."/>
        </authorList>
    </citation>
    <scope>NUCLEOTIDE SEQUENCE</scope>
    <source>
        <strain evidence="2">JR1</strain>
    </source>
</reference>
<feature type="transmembrane region" description="Helical" evidence="1">
    <location>
        <begin position="72"/>
        <end position="92"/>
    </location>
</feature>
<evidence type="ECO:0000313" key="3">
    <source>
        <dbReference type="Proteomes" id="UP000679220"/>
    </source>
</evidence>